<evidence type="ECO:0008006" key="3">
    <source>
        <dbReference type="Google" id="ProtNLM"/>
    </source>
</evidence>
<gene>
    <name evidence="1" type="ORF">DWZ31_13825</name>
</gene>
<protein>
    <recommendedName>
        <fullName evidence="3">DNA-binding protein</fullName>
    </recommendedName>
</protein>
<proteinExistence type="predicted"/>
<organism evidence="1 2">
    <name type="scientific">Roseburia intestinalis</name>
    <dbReference type="NCBI Taxonomy" id="166486"/>
    <lineage>
        <taxon>Bacteria</taxon>
        <taxon>Bacillati</taxon>
        <taxon>Bacillota</taxon>
        <taxon>Clostridia</taxon>
        <taxon>Lachnospirales</taxon>
        <taxon>Lachnospiraceae</taxon>
        <taxon>Roseburia</taxon>
    </lineage>
</organism>
<name>A0A415TRV3_9FIRM</name>
<comment type="caution">
    <text evidence="1">The sequence shown here is derived from an EMBL/GenBank/DDBJ whole genome shotgun (WGS) entry which is preliminary data.</text>
</comment>
<evidence type="ECO:0000313" key="1">
    <source>
        <dbReference type="EMBL" id="RHN06124.1"/>
    </source>
</evidence>
<evidence type="ECO:0000313" key="2">
    <source>
        <dbReference type="Proteomes" id="UP000283586"/>
    </source>
</evidence>
<reference evidence="1 2" key="1">
    <citation type="submission" date="2018-08" db="EMBL/GenBank/DDBJ databases">
        <title>A genome reference for cultivated species of the human gut microbiota.</title>
        <authorList>
            <person name="Zou Y."/>
            <person name="Xue W."/>
            <person name="Luo G."/>
        </authorList>
    </citation>
    <scope>NUCLEOTIDE SEQUENCE [LARGE SCALE GENOMIC DNA]</scope>
    <source>
        <strain evidence="1 2">AF31-21AC</strain>
    </source>
</reference>
<sequence>MLFIEEKELQHMLDTQYKKGIEIGIKLMQKRMLLACENGNPIELDGRAYFVKSDIQNLRNIMDDMEG</sequence>
<dbReference type="RefSeq" id="WP_118489060.1">
    <property type="nucleotide sequence ID" value="NZ_QRQN01000017.1"/>
</dbReference>
<dbReference type="Proteomes" id="UP000283586">
    <property type="component" value="Unassembled WGS sequence"/>
</dbReference>
<dbReference type="AlphaFoldDB" id="A0A415TRV3"/>
<dbReference type="EMBL" id="QRQN01000017">
    <property type="protein sequence ID" value="RHN06124.1"/>
    <property type="molecule type" value="Genomic_DNA"/>
</dbReference>
<accession>A0A415TRV3</accession>